<evidence type="ECO:0000313" key="5">
    <source>
        <dbReference type="EMBL" id="AYQ74895.1"/>
    </source>
</evidence>
<feature type="domain" description="NodB homology" evidence="4">
    <location>
        <begin position="139"/>
        <end position="332"/>
    </location>
</feature>
<dbReference type="InterPro" id="IPR011330">
    <property type="entry name" value="Glyco_hydro/deAcase_b/a-brl"/>
</dbReference>
<keyword evidence="6" id="KW-1185">Reference proteome</keyword>
<feature type="transmembrane region" description="Helical" evidence="3">
    <location>
        <begin position="12"/>
        <end position="29"/>
    </location>
</feature>
<dbReference type="GO" id="GO:0005975">
    <property type="term" value="P:carbohydrate metabolic process"/>
    <property type="evidence" value="ECO:0007669"/>
    <property type="project" value="InterPro"/>
</dbReference>
<evidence type="ECO:0000256" key="1">
    <source>
        <dbReference type="ARBA" id="ARBA00004613"/>
    </source>
</evidence>
<keyword evidence="2" id="KW-0732">Signal</keyword>
<dbReference type="KEGG" id="coh:EAV92_21470"/>
<name>A0A3G3K2W9_9BACL</name>
<keyword evidence="3" id="KW-0472">Membrane</keyword>
<dbReference type="PANTHER" id="PTHR34216">
    <property type="match status" value="1"/>
</dbReference>
<evidence type="ECO:0000256" key="2">
    <source>
        <dbReference type="ARBA" id="ARBA00022729"/>
    </source>
</evidence>
<accession>A0A3G3K2W9</accession>
<evidence type="ECO:0000256" key="3">
    <source>
        <dbReference type="SAM" id="Phobius"/>
    </source>
</evidence>
<evidence type="ECO:0000313" key="6">
    <source>
        <dbReference type="Proteomes" id="UP000269097"/>
    </source>
</evidence>
<dbReference type="Proteomes" id="UP000269097">
    <property type="component" value="Chromosome"/>
</dbReference>
<comment type="subcellular location">
    <subcellularLocation>
        <location evidence="1">Secreted</location>
    </subcellularLocation>
</comment>
<dbReference type="Gene3D" id="3.20.20.370">
    <property type="entry name" value="Glycoside hydrolase/deacetylase"/>
    <property type="match status" value="1"/>
</dbReference>
<keyword evidence="3" id="KW-1133">Transmembrane helix</keyword>
<dbReference type="GO" id="GO:0005576">
    <property type="term" value="C:extracellular region"/>
    <property type="evidence" value="ECO:0007669"/>
    <property type="project" value="UniProtKB-SubCell"/>
</dbReference>
<proteinExistence type="predicted"/>
<keyword evidence="3" id="KW-0812">Transmembrane</keyword>
<sequence>MVERLLKTKYIWAIFAIVVISISAGIWHGRIGQHRQQSYPGHYANPNSIRRIPRSTRTMGRQQSQNVISPQYNFAGKIYYNDKVAVLTYHHLDAVESSITITPQRFKSDLEALKQNGFHVISMEDFVAFLQKKKPVPPNAVVITFDDGYESVYKYAYPILKSEGMTATFFLIVGYIEDGTIHHPPILNWQEIMEMHRDGFSFYSHSFHSHEDVQIKGKPTSPLVAKLPIPGANRIETEGEYEARIREDLSKADDILNARLGNKINLLCFPHGQYDSTLVDIAHQSDIPYLFTGKEGLNTNKSTLIKRINVGSPYISIQRVMARLSVYNMLAR</sequence>
<dbReference type="RefSeq" id="WP_123042975.1">
    <property type="nucleotide sequence ID" value="NZ_CP033433.1"/>
</dbReference>
<reference evidence="5 6" key="1">
    <citation type="submission" date="2018-10" db="EMBL/GenBank/DDBJ databases">
        <title>Genome Sequence of Cohnella sp.</title>
        <authorList>
            <person name="Srinivasan S."/>
            <person name="Kim M.K."/>
        </authorList>
    </citation>
    <scope>NUCLEOTIDE SEQUENCE [LARGE SCALE GENOMIC DNA]</scope>
    <source>
        <strain evidence="5 6">18JY8-7</strain>
    </source>
</reference>
<organism evidence="5 6">
    <name type="scientific">Cohnella candidum</name>
    <dbReference type="NCBI Taxonomy" id="2674991"/>
    <lineage>
        <taxon>Bacteria</taxon>
        <taxon>Bacillati</taxon>
        <taxon>Bacillota</taxon>
        <taxon>Bacilli</taxon>
        <taxon>Bacillales</taxon>
        <taxon>Paenibacillaceae</taxon>
        <taxon>Cohnella</taxon>
    </lineage>
</organism>
<dbReference type="PROSITE" id="PS51677">
    <property type="entry name" value="NODB"/>
    <property type="match status" value="1"/>
</dbReference>
<dbReference type="InterPro" id="IPR051398">
    <property type="entry name" value="Polysacch_Deacetylase"/>
</dbReference>
<dbReference type="CDD" id="cd10969">
    <property type="entry name" value="CE4_Ecf1_like_5s"/>
    <property type="match status" value="1"/>
</dbReference>
<dbReference type="GO" id="GO:0016810">
    <property type="term" value="F:hydrolase activity, acting on carbon-nitrogen (but not peptide) bonds"/>
    <property type="evidence" value="ECO:0007669"/>
    <property type="project" value="InterPro"/>
</dbReference>
<gene>
    <name evidence="5" type="ORF">EAV92_21470</name>
</gene>
<dbReference type="InterPro" id="IPR002509">
    <property type="entry name" value="NODB_dom"/>
</dbReference>
<evidence type="ECO:0000259" key="4">
    <source>
        <dbReference type="PROSITE" id="PS51677"/>
    </source>
</evidence>
<dbReference type="SUPFAM" id="SSF88713">
    <property type="entry name" value="Glycoside hydrolase/deacetylase"/>
    <property type="match status" value="1"/>
</dbReference>
<dbReference type="AlphaFoldDB" id="A0A3G3K2W9"/>
<dbReference type="EMBL" id="CP033433">
    <property type="protein sequence ID" value="AYQ74895.1"/>
    <property type="molecule type" value="Genomic_DNA"/>
</dbReference>
<dbReference type="PANTHER" id="PTHR34216:SF3">
    <property type="entry name" value="POLY-BETA-1,6-N-ACETYL-D-GLUCOSAMINE N-DEACETYLASE"/>
    <property type="match status" value="1"/>
</dbReference>
<protein>
    <submittedName>
        <fullName evidence="5">Polysaccharide deacetylase</fullName>
    </submittedName>
</protein>
<dbReference type="Pfam" id="PF01522">
    <property type="entry name" value="Polysacc_deac_1"/>
    <property type="match status" value="1"/>
</dbReference>